<evidence type="ECO:0000313" key="5">
    <source>
        <dbReference type="Proteomes" id="UP000183200"/>
    </source>
</evidence>
<dbReference type="AlphaFoldDB" id="A0A1G9PE54"/>
<dbReference type="EMBL" id="FNGY01000002">
    <property type="protein sequence ID" value="SDL96445.1"/>
    <property type="molecule type" value="Genomic_DNA"/>
</dbReference>
<dbReference type="PANTHER" id="PTHR30273">
    <property type="entry name" value="PERIPLASMIC SIGNAL SENSOR AND SIGMA FACTOR ACTIVATOR FECR-RELATED"/>
    <property type="match status" value="1"/>
</dbReference>
<dbReference type="InterPro" id="IPR006860">
    <property type="entry name" value="FecR"/>
</dbReference>
<feature type="domain" description="Protein FecR C-terminal" evidence="3">
    <location>
        <begin position="344"/>
        <end position="411"/>
    </location>
</feature>
<dbReference type="FunFam" id="2.60.120.1440:FF:000001">
    <property type="entry name" value="Putative anti-sigma factor"/>
    <property type="match status" value="1"/>
</dbReference>
<dbReference type="InterPro" id="IPR032508">
    <property type="entry name" value="FecR_C"/>
</dbReference>
<evidence type="ECO:0008006" key="6">
    <source>
        <dbReference type="Google" id="ProtNLM"/>
    </source>
</evidence>
<keyword evidence="5" id="KW-1185">Reference proteome</keyword>
<keyword evidence="1" id="KW-0472">Membrane</keyword>
<evidence type="ECO:0000259" key="3">
    <source>
        <dbReference type="Pfam" id="PF16344"/>
    </source>
</evidence>
<dbReference type="InterPro" id="IPR012373">
    <property type="entry name" value="Ferrdict_sens_TM"/>
</dbReference>
<protein>
    <recommendedName>
        <fullName evidence="6">FecR protein</fullName>
    </recommendedName>
</protein>
<dbReference type="Proteomes" id="UP000183200">
    <property type="component" value="Unassembled WGS sequence"/>
</dbReference>
<evidence type="ECO:0000313" key="4">
    <source>
        <dbReference type="EMBL" id="SDL96445.1"/>
    </source>
</evidence>
<keyword evidence="1" id="KW-0812">Transmembrane</keyword>
<dbReference type="Gene3D" id="2.60.120.1440">
    <property type="match status" value="1"/>
</dbReference>
<dbReference type="OrthoDB" id="1099963at2"/>
<accession>A0A1G9PE54</accession>
<dbReference type="GO" id="GO:0016989">
    <property type="term" value="F:sigma factor antagonist activity"/>
    <property type="evidence" value="ECO:0007669"/>
    <property type="project" value="TreeGrafter"/>
</dbReference>
<gene>
    <name evidence="4" type="ORF">SAMN05421820_102613</name>
</gene>
<feature type="domain" description="FecR protein" evidence="2">
    <location>
        <begin position="206"/>
        <end position="301"/>
    </location>
</feature>
<reference evidence="5" key="1">
    <citation type="submission" date="2016-10" db="EMBL/GenBank/DDBJ databases">
        <authorList>
            <person name="Varghese N."/>
            <person name="Submissions S."/>
        </authorList>
    </citation>
    <scope>NUCLEOTIDE SEQUENCE [LARGE SCALE GENOMIC DNA]</scope>
    <source>
        <strain evidence="5">DSM 19110</strain>
    </source>
</reference>
<sequence length="412" mass="45752">MAKGVLYRNKFTVGSSFGNIFFLQYPQVSGCPYMLCIYDLNTMTEQEIVKLLKKYTEGNCTPEETALVESLYMMMEEVSPAPSPKNIEKAYVQVKKNLPIANKKPIRRRLLVAASVLLALSIGISLYPYSDKKKSDKPISISAKTKFIPGKSQAFLILANGKKIPLNEVANGKIATEGNAVITKTEQGQIAYNNVETKNLAAVYNTVSTPRGGEYILTLSDGTKVWLNAATSIAYPSTFTGKTRDVKIDGEAYFEVAHHPEQPFRVSANDQTIEVLGTHFNVNSYTDEPNLKTTLFEGQVKIIKSGQTVILKPGEQAINNRNSGSLVVSKDVDVQQVLAWKNGRFYFNFTDAGTVLRQIARWYNVELQFRGKVPEQRLSGSFSKYENAGKALEILQYAGVNLKIEGRTIIVE</sequence>
<evidence type="ECO:0000256" key="1">
    <source>
        <dbReference type="SAM" id="Phobius"/>
    </source>
</evidence>
<dbReference type="Pfam" id="PF16344">
    <property type="entry name" value="FecR_C"/>
    <property type="match status" value="1"/>
</dbReference>
<dbReference type="Pfam" id="PF04773">
    <property type="entry name" value="FecR"/>
    <property type="match status" value="1"/>
</dbReference>
<dbReference type="PANTHER" id="PTHR30273:SF2">
    <property type="entry name" value="PROTEIN FECR"/>
    <property type="match status" value="1"/>
</dbReference>
<keyword evidence="1" id="KW-1133">Transmembrane helix</keyword>
<evidence type="ECO:0000259" key="2">
    <source>
        <dbReference type="Pfam" id="PF04773"/>
    </source>
</evidence>
<organism evidence="4 5">
    <name type="scientific">Pedobacter steynii</name>
    <dbReference type="NCBI Taxonomy" id="430522"/>
    <lineage>
        <taxon>Bacteria</taxon>
        <taxon>Pseudomonadati</taxon>
        <taxon>Bacteroidota</taxon>
        <taxon>Sphingobacteriia</taxon>
        <taxon>Sphingobacteriales</taxon>
        <taxon>Sphingobacteriaceae</taxon>
        <taxon>Pedobacter</taxon>
    </lineage>
</organism>
<proteinExistence type="predicted"/>
<feature type="transmembrane region" description="Helical" evidence="1">
    <location>
        <begin position="110"/>
        <end position="129"/>
    </location>
</feature>
<dbReference type="Gene3D" id="3.55.50.30">
    <property type="match status" value="1"/>
</dbReference>
<name>A0A1G9PE54_9SPHI</name>